<dbReference type="Proteomes" id="UP000557688">
    <property type="component" value="Unassembled WGS sequence"/>
</dbReference>
<reference evidence="3 5" key="1">
    <citation type="submission" date="2020-06" db="EMBL/GenBank/DDBJ databases">
        <title>Description of novel acetic acid bacteria.</title>
        <authorList>
            <person name="Sombolestani A."/>
        </authorList>
    </citation>
    <scope>NUCLEOTIDE SEQUENCE [LARGE SCALE GENOMIC DNA]</scope>
    <source>
        <strain evidence="3 5">LMG 26838</strain>
    </source>
</reference>
<dbReference type="EMBL" id="JABXXQ010000032">
    <property type="protein sequence ID" value="NVN29385.1"/>
    <property type="molecule type" value="Genomic_DNA"/>
</dbReference>
<protein>
    <submittedName>
        <fullName evidence="2">Uncharacterized protein</fullName>
    </submittedName>
</protein>
<proteinExistence type="predicted"/>
<feature type="region of interest" description="Disordered" evidence="1">
    <location>
        <begin position="1"/>
        <end position="23"/>
    </location>
</feature>
<evidence type="ECO:0000313" key="4">
    <source>
        <dbReference type="Proteomes" id="UP000557688"/>
    </source>
</evidence>
<evidence type="ECO:0000313" key="3">
    <source>
        <dbReference type="EMBL" id="NVN29385.1"/>
    </source>
</evidence>
<evidence type="ECO:0000313" key="2">
    <source>
        <dbReference type="EMBL" id="MBB3172607.1"/>
    </source>
</evidence>
<dbReference type="AlphaFoldDB" id="A0A839US68"/>
<organism evidence="2 4">
    <name type="scientific">Endobacter medicaginis</name>
    <dbReference type="NCBI Taxonomy" id="1181271"/>
    <lineage>
        <taxon>Bacteria</taxon>
        <taxon>Pseudomonadati</taxon>
        <taxon>Pseudomonadota</taxon>
        <taxon>Alphaproteobacteria</taxon>
        <taxon>Acetobacterales</taxon>
        <taxon>Acetobacteraceae</taxon>
        <taxon>Endobacter</taxon>
    </lineage>
</organism>
<name>A0A839US68_9PROT</name>
<dbReference type="EMBL" id="JACHXV010000002">
    <property type="protein sequence ID" value="MBB3172607.1"/>
    <property type="molecule type" value="Genomic_DNA"/>
</dbReference>
<reference evidence="2 4" key="2">
    <citation type="submission" date="2020-08" db="EMBL/GenBank/DDBJ databases">
        <title>Genomic Encyclopedia of Type Strains, Phase III (KMG-III): the genomes of soil and plant-associated and newly described type strains.</title>
        <authorList>
            <person name="Whitman W."/>
        </authorList>
    </citation>
    <scope>NUCLEOTIDE SEQUENCE [LARGE SCALE GENOMIC DNA]</scope>
    <source>
        <strain evidence="2 4">CECT 8088</strain>
    </source>
</reference>
<evidence type="ECO:0000313" key="5">
    <source>
        <dbReference type="Proteomes" id="UP000565205"/>
    </source>
</evidence>
<accession>A0A839US68</accession>
<evidence type="ECO:0000256" key="1">
    <source>
        <dbReference type="SAM" id="MobiDB-lite"/>
    </source>
</evidence>
<comment type="caution">
    <text evidence="2">The sequence shown here is derived from an EMBL/GenBank/DDBJ whole genome shotgun (WGS) entry which is preliminary data.</text>
</comment>
<keyword evidence="4" id="KW-1185">Reference proteome</keyword>
<dbReference type="Proteomes" id="UP000565205">
    <property type="component" value="Unassembled WGS sequence"/>
</dbReference>
<gene>
    <name evidence="2" type="ORF">FHR90_000421</name>
    <name evidence="3" type="ORF">HUK83_03395</name>
</gene>
<sequence>MAEDEKGGEGIVPAEPPVVADDGAATDELLKTEVERVLLENEAAFRELVNR</sequence>
<dbReference type="RefSeq" id="WP_176622105.1">
    <property type="nucleotide sequence ID" value="NZ_JABXXQ010000032.1"/>
</dbReference>